<dbReference type="PATRIC" id="fig|1302272.5.peg.2170"/>
<dbReference type="EMBL" id="AZCX01000005">
    <property type="protein sequence ID" value="KRK47918.1"/>
    <property type="molecule type" value="Genomic_DNA"/>
</dbReference>
<keyword evidence="3" id="KW-1185">Reference proteome</keyword>
<keyword evidence="1" id="KW-1133">Transmembrane helix</keyword>
<evidence type="ECO:0000256" key="1">
    <source>
        <dbReference type="SAM" id="Phobius"/>
    </source>
</evidence>
<dbReference type="Pfam" id="PF05437">
    <property type="entry name" value="AzlD"/>
    <property type="match status" value="1"/>
</dbReference>
<sequence>MALDSYVLGVILVSGLVTWLSRIFPFVLLKHFSLPAVVINFLSFVPISIMTALWINSLFIQHLGHFPAVDWPNFLASGPTILSAMISKNLMVIVVVGVISLAVIKAVM</sequence>
<comment type="caution">
    <text evidence="2">The sequence shown here is derived from an EMBL/GenBank/DDBJ whole genome shotgun (WGS) entry which is preliminary data.</text>
</comment>
<keyword evidence="1" id="KW-0812">Transmembrane</keyword>
<dbReference type="InterPro" id="IPR008407">
    <property type="entry name" value="Brnchd-chn_aa_trnsp_AzlD"/>
</dbReference>
<feature type="transmembrane region" description="Helical" evidence="1">
    <location>
        <begin position="6"/>
        <end position="29"/>
    </location>
</feature>
<name>A0A0R1HM86_9LACO</name>
<evidence type="ECO:0000313" key="2">
    <source>
        <dbReference type="EMBL" id="KRK47918.1"/>
    </source>
</evidence>
<feature type="transmembrane region" description="Helical" evidence="1">
    <location>
        <begin position="80"/>
        <end position="104"/>
    </location>
</feature>
<keyword evidence="1" id="KW-0472">Membrane</keyword>
<proteinExistence type="predicted"/>
<dbReference type="Proteomes" id="UP000050911">
    <property type="component" value="Unassembled WGS sequence"/>
</dbReference>
<reference evidence="2 3" key="1">
    <citation type="journal article" date="2015" name="Genome Announc.">
        <title>Expanding the biotechnology potential of lactobacilli through comparative genomics of 213 strains and associated genera.</title>
        <authorList>
            <person name="Sun Z."/>
            <person name="Harris H.M."/>
            <person name="McCann A."/>
            <person name="Guo C."/>
            <person name="Argimon S."/>
            <person name="Zhang W."/>
            <person name="Yang X."/>
            <person name="Jeffery I.B."/>
            <person name="Cooney J.C."/>
            <person name="Kagawa T.F."/>
            <person name="Liu W."/>
            <person name="Song Y."/>
            <person name="Salvetti E."/>
            <person name="Wrobel A."/>
            <person name="Rasinkangas P."/>
            <person name="Parkhill J."/>
            <person name="Rea M.C."/>
            <person name="O'Sullivan O."/>
            <person name="Ritari J."/>
            <person name="Douillard F.P."/>
            <person name="Paul Ross R."/>
            <person name="Yang R."/>
            <person name="Briner A.E."/>
            <person name="Felis G.E."/>
            <person name="de Vos W.M."/>
            <person name="Barrangou R."/>
            <person name="Klaenhammer T.R."/>
            <person name="Caufield P.W."/>
            <person name="Cui Y."/>
            <person name="Zhang H."/>
            <person name="O'Toole P.W."/>
        </authorList>
    </citation>
    <scope>NUCLEOTIDE SEQUENCE [LARGE SCALE GENOMIC DNA]</scope>
    <source>
        <strain evidence="2 3">JCM 15530</strain>
    </source>
</reference>
<dbReference type="AlphaFoldDB" id="A0A0R1HM86"/>
<dbReference type="OrthoDB" id="7870017at2"/>
<protein>
    <recommendedName>
        <fullName evidence="4">Branched-chain amino acid transport</fullName>
    </recommendedName>
</protein>
<gene>
    <name evidence="2" type="ORF">FC96_GL002123</name>
</gene>
<dbReference type="RefSeq" id="WP_056942635.1">
    <property type="nucleotide sequence ID" value="NZ_AZCX01000005.1"/>
</dbReference>
<evidence type="ECO:0000313" key="3">
    <source>
        <dbReference type="Proteomes" id="UP000050911"/>
    </source>
</evidence>
<accession>A0A0R1HM86</accession>
<organism evidence="2 3">
    <name type="scientific">Secundilactobacillus kimchicus JCM 15530</name>
    <dbReference type="NCBI Taxonomy" id="1302272"/>
    <lineage>
        <taxon>Bacteria</taxon>
        <taxon>Bacillati</taxon>
        <taxon>Bacillota</taxon>
        <taxon>Bacilli</taxon>
        <taxon>Lactobacillales</taxon>
        <taxon>Lactobacillaceae</taxon>
        <taxon>Secundilactobacillus</taxon>
    </lineage>
</organism>
<feature type="transmembrane region" description="Helical" evidence="1">
    <location>
        <begin position="36"/>
        <end position="60"/>
    </location>
</feature>
<dbReference type="STRING" id="1302272.FC96_GL002123"/>
<evidence type="ECO:0008006" key="4">
    <source>
        <dbReference type="Google" id="ProtNLM"/>
    </source>
</evidence>